<evidence type="ECO:0000313" key="2">
    <source>
        <dbReference type="Proteomes" id="UP001497525"/>
    </source>
</evidence>
<protein>
    <submittedName>
        <fullName evidence="1">Uncharacterized protein</fullName>
    </submittedName>
</protein>
<dbReference type="Gene3D" id="2.130.10.10">
    <property type="entry name" value="YVTN repeat-like/Quinoprotein amine dehydrogenase"/>
    <property type="match status" value="2"/>
</dbReference>
<dbReference type="GO" id="GO:0000278">
    <property type="term" value="P:mitotic cell cycle"/>
    <property type="evidence" value="ECO:0007669"/>
    <property type="project" value="TreeGrafter"/>
</dbReference>
<gene>
    <name evidence="1" type="ORF">CDAUBV1_LOCUS3936</name>
</gene>
<dbReference type="GO" id="GO:0043015">
    <property type="term" value="F:gamma-tubulin binding"/>
    <property type="evidence" value="ECO:0007669"/>
    <property type="project" value="TreeGrafter"/>
</dbReference>
<dbReference type="InterPro" id="IPR052818">
    <property type="entry name" value="NEDD1_Spindle_Assembly"/>
</dbReference>
<accession>A0AAV2T5Q8</accession>
<dbReference type="GO" id="GO:0005814">
    <property type="term" value="C:centriole"/>
    <property type="evidence" value="ECO:0007669"/>
    <property type="project" value="TreeGrafter"/>
</dbReference>
<proteinExistence type="predicted"/>
<dbReference type="EMBL" id="CAXLJL010000098">
    <property type="protein sequence ID" value="CAL5131516.1"/>
    <property type="molecule type" value="Genomic_DNA"/>
</dbReference>
<evidence type="ECO:0000313" key="1">
    <source>
        <dbReference type="EMBL" id="CAL5131516.1"/>
    </source>
</evidence>
<dbReference type="GO" id="GO:0005737">
    <property type="term" value="C:cytoplasm"/>
    <property type="evidence" value="ECO:0007669"/>
    <property type="project" value="TreeGrafter"/>
</dbReference>
<dbReference type="PANTHER" id="PTHR44414">
    <property type="entry name" value="PROTEIN NEDD1"/>
    <property type="match status" value="1"/>
</dbReference>
<name>A0AAV2T5Q8_CALDB</name>
<organism evidence="1 2">
    <name type="scientific">Calicophoron daubneyi</name>
    <name type="common">Rumen fluke</name>
    <name type="synonym">Paramphistomum daubneyi</name>
    <dbReference type="NCBI Taxonomy" id="300641"/>
    <lineage>
        <taxon>Eukaryota</taxon>
        <taxon>Metazoa</taxon>
        <taxon>Spiralia</taxon>
        <taxon>Lophotrochozoa</taxon>
        <taxon>Platyhelminthes</taxon>
        <taxon>Trematoda</taxon>
        <taxon>Digenea</taxon>
        <taxon>Plagiorchiida</taxon>
        <taxon>Pronocephalata</taxon>
        <taxon>Paramphistomoidea</taxon>
        <taxon>Paramphistomidae</taxon>
        <taxon>Calicophoron</taxon>
    </lineage>
</organism>
<dbReference type="GO" id="GO:0007020">
    <property type="term" value="P:microtubule nucleation"/>
    <property type="evidence" value="ECO:0007669"/>
    <property type="project" value="TreeGrafter"/>
</dbReference>
<dbReference type="GO" id="GO:0005813">
    <property type="term" value="C:centrosome"/>
    <property type="evidence" value="ECO:0007669"/>
    <property type="project" value="TreeGrafter"/>
</dbReference>
<dbReference type="GO" id="GO:0000922">
    <property type="term" value="C:spindle pole"/>
    <property type="evidence" value="ECO:0007669"/>
    <property type="project" value="TreeGrafter"/>
</dbReference>
<sequence length="591" mass="65211">MYDERMLCLSAACGPAVHVLASSSSTDSVACSQDSNRLTEGFECGTPTYSYFPFGKDGAIRGMTWIPRSRKISALDSSGEFIHIHPVATENQREGKTHMLNFKPIHNGSLSSGEVHGACFAFPQRSSRYIAVGKSDGVIDLYDFRKKLTLRSQFCCVTTSDRINMRDDEFPKPTCITWALNDTLLVVGNRTGSLCVFLAASPESEMKELTSPSGYEKTSCRVVQTAQMDTRIVAAGYSSGSVVVWRMDWPLSDSAHEHILAYFSLPSFTRTQNSLVQDTLSLAFSPVNPRLLGTAGLPDLRLRLWFVEPSGSSHNAPIETLVPVEPSLGYVSVAMAPDKFTLATGLMDGQVWLYDMRNLSAPTRRIRLKGFPVSMLSFTSVSCSVDEVRLQDTIGSQTEVTKENSSTSLADSLNPNCSPKDDTLTNASFRIGSEYGSVLQEFTLSEASPNFDKTNDSPALPVETNKFTTPTFNSPDKSDLPVPSAHSVTNFDTDSFRTTVRPNSLAPSNSEFGQDPLLADSITTRLELLLGKYQDNLERRLDRSFGQLTLHISNLQNEVKRASREFGDAILCLRRENQALRSELEKRCAFY</sequence>
<dbReference type="Proteomes" id="UP001497525">
    <property type="component" value="Unassembled WGS sequence"/>
</dbReference>
<reference evidence="1" key="1">
    <citation type="submission" date="2024-06" db="EMBL/GenBank/DDBJ databases">
        <authorList>
            <person name="Liu X."/>
            <person name="Lenzi L."/>
            <person name="Haldenby T S."/>
            <person name="Uol C."/>
        </authorList>
    </citation>
    <scope>NUCLEOTIDE SEQUENCE</scope>
</reference>
<dbReference type="InterPro" id="IPR036322">
    <property type="entry name" value="WD40_repeat_dom_sf"/>
</dbReference>
<dbReference type="SUPFAM" id="SSF50978">
    <property type="entry name" value="WD40 repeat-like"/>
    <property type="match status" value="1"/>
</dbReference>
<dbReference type="GO" id="GO:0036064">
    <property type="term" value="C:ciliary basal body"/>
    <property type="evidence" value="ECO:0007669"/>
    <property type="project" value="TreeGrafter"/>
</dbReference>
<dbReference type="AlphaFoldDB" id="A0AAV2T5Q8"/>
<dbReference type="PANTHER" id="PTHR44414:SF1">
    <property type="entry name" value="PROTEIN NEDD1"/>
    <property type="match status" value="1"/>
</dbReference>
<comment type="caution">
    <text evidence="1">The sequence shown here is derived from an EMBL/GenBank/DDBJ whole genome shotgun (WGS) entry which is preliminary data.</text>
</comment>
<dbReference type="InterPro" id="IPR015943">
    <property type="entry name" value="WD40/YVTN_repeat-like_dom_sf"/>
</dbReference>